<evidence type="ECO:0000313" key="2">
    <source>
        <dbReference type="EMBL" id="MFI5681887.1"/>
    </source>
</evidence>
<proteinExistence type="predicted"/>
<dbReference type="RefSeq" id="WP_398662928.1">
    <property type="nucleotide sequence ID" value="NZ_JBITDC010000035.1"/>
</dbReference>
<gene>
    <name evidence="2" type="ORF">ACIA8P_46235</name>
</gene>
<feature type="domain" description="PLL-like beta propeller" evidence="1">
    <location>
        <begin position="21"/>
        <end position="231"/>
    </location>
</feature>
<dbReference type="Proteomes" id="UP001612415">
    <property type="component" value="Unassembled WGS sequence"/>
</dbReference>
<accession>A0ABW7YJ60</accession>
<evidence type="ECO:0000259" key="1">
    <source>
        <dbReference type="Pfam" id="PF26607"/>
    </source>
</evidence>
<keyword evidence="3" id="KW-1185">Reference proteome</keyword>
<dbReference type="InterPro" id="IPR058502">
    <property type="entry name" value="PLL-like_beta-prop"/>
</dbReference>
<dbReference type="Pfam" id="PF26607">
    <property type="entry name" value="DUF8189"/>
    <property type="match status" value="1"/>
</dbReference>
<protein>
    <recommendedName>
        <fullName evidence="1">PLL-like beta propeller domain-containing protein</fullName>
    </recommendedName>
</protein>
<dbReference type="EMBL" id="JBITDC010000035">
    <property type="protein sequence ID" value="MFI5681887.1"/>
    <property type="molecule type" value="Genomic_DNA"/>
</dbReference>
<evidence type="ECO:0000313" key="3">
    <source>
        <dbReference type="Proteomes" id="UP001612415"/>
    </source>
</evidence>
<name>A0ABW7YJ60_STRCE</name>
<sequence length="244" mass="26795">MGLLPGRNAIFDPAITAYEPERYTIYHVGTGQKVYRKTYTQGSDWETQWFETRPEATIWSGLAAASAKDSRIDLFGLDRTNQLRHASAPADGSWGPFNAIGGNFQGTPAAVSWGTGRLDVFARGATTNKLFHRTQYGTQWNRTWTDLGGALLSGPGAASWGPNRLDVFAKDKEHHLVHKFFDGSSWSDWTDLGLVATDDNPAAVSRKPGNIELFVRARDSKLYHRTYTADQGEIDGAGGITNPS</sequence>
<dbReference type="Gene3D" id="2.120.10.70">
    <property type="entry name" value="Fucose-specific lectin"/>
    <property type="match status" value="1"/>
</dbReference>
<comment type="caution">
    <text evidence="2">The sequence shown here is derived from an EMBL/GenBank/DDBJ whole genome shotgun (WGS) entry which is preliminary data.</text>
</comment>
<dbReference type="SUPFAM" id="SSF89372">
    <property type="entry name" value="Fucose-specific lectin"/>
    <property type="match status" value="1"/>
</dbReference>
<reference evidence="2 3" key="1">
    <citation type="submission" date="2024-10" db="EMBL/GenBank/DDBJ databases">
        <title>The Natural Products Discovery Center: Release of the First 8490 Sequenced Strains for Exploring Actinobacteria Biosynthetic Diversity.</title>
        <authorList>
            <person name="Kalkreuter E."/>
            <person name="Kautsar S.A."/>
            <person name="Yang D."/>
            <person name="Bader C.D."/>
            <person name="Teijaro C.N."/>
            <person name="Fluegel L."/>
            <person name="Davis C.M."/>
            <person name="Simpson J.R."/>
            <person name="Lauterbach L."/>
            <person name="Steele A.D."/>
            <person name="Gui C."/>
            <person name="Meng S."/>
            <person name="Li G."/>
            <person name="Viehrig K."/>
            <person name="Ye F."/>
            <person name="Su P."/>
            <person name="Kiefer A.F."/>
            <person name="Nichols A."/>
            <person name="Cepeda A.J."/>
            <person name="Yan W."/>
            <person name="Fan B."/>
            <person name="Jiang Y."/>
            <person name="Adhikari A."/>
            <person name="Zheng C.-J."/>
            <person name="Schuster L."/>
            <person name="Cowan T.M."/>
            <person name="Smanski M.J."/>
            <person name="Chevrette M.G."/>
            <person name="De Carvalho L.P.S."/>
            <person name="Shen B."/>
        </authorList>
    </citation>
    <scope>NUCLEOTIDE SEQUENCE [LARGE SCALE GENOMIC DNA]</scope>
    <source>
        <strain evidence="2 3">NPDC051599</strain>
    </source>
</reference>
<organism evidence="2 3">
    <name type="scientific">Streptomyces cellulosae</name>
    <dbReference type="NCBI Taxonomy" id="1968"/>
    <lineage>
        <taxon>Bacteria</taxon>
        <taxon>Bacillati</taxon>
        <taxon>Actinomycetota</taxon>
        <taxon>Actinomycetes</taxon>
        <taxon>Kitasatosporales</taxon>
        <taxon>Streptomycetaceae</taxon>
        <taxon>Streptomyces</taxon>
    </lineage>
</organism>